<evidence type="ECO:0000259" key="7">
    <source>
        <dbReference type="PROSITE" id="PS50089"/>
    </source>
</evidence>
<name>A0A2V3J2K0_9FLOR</name>
<dbReference type="AlphaFoldDB" id="A0A2V3J2K0"/>
<dbReference type="Proteomes" id="UP000247409">
    <property type="component" value="Unassembled WGS sequence"/>
</dbReference>
<dbReference type="Gene3D" id="1.10.287.1490">
    <property type="match status" value="1"/>
</dbReference>
<keyword evidence="5" id="KW-0175">Coiled coil</keyword>
<dbReference type="PROSITE" id="PS50089">
    <property type="entry name" value="ZF_RING_2"/>
    <property type="match status" value="1"/>
</dbReference>
<dbReference type="GO" id="GO:0007265">
    <property type="term" value="P:Ras protein signal transduction"/>
    <property type="evidence" value="ECO:0007669"/>
    <property type="project" value="TreeGrafter"/>
</dbReference>
<evidence type="ECO:0000256" key="6">
    <source>
        <dbReference type="SAM" id="MobiDB-lite"/>
    </source>
</evidence>
<dbReference type="InterPro" id="IPR011422">
    <property type="entry name" value="BRAP2/ETP1_RRM"/>
</dbReference>
<gene>
    <name evidence="9" type="ORF">BWQ96_01528</name>
</gene>
<keyword evidence="2 4" id="KW-0863">Zinc-finger</keyword>
<dbReference type="Pfam" id="PF13639">
    <property type="entry name" value="zf-RING_2"/>
    <property type="match status" value="1"/>
</dbReference>
<feature type="domain" description="UBP-type" evidence="8">
    <location>
        <begin position="242"/>
        <end position="350"/>
    </location>
</feature>
<dbReference type="InterPro" id="IPR047243">
    <property type="entry name" value="RING-H2_BRAP2"/>
</dbReference>
<feature type="region of interest" description="Disordered" evidence="6">
    <location>
        <begin position="1"/>
        <end position="61"/>
    </location>
</feature>
<dbReference type="SUPFAM" id="SSF57850">
    <property type="entry name" value="RING/U-box"/>
    <property type="match status" value="1"/>
</dbReference>
<evidence type="ECO:0000256" key="4">
    <source>
        <dbReference type="PROSITE-ProRule" id="PRU00502"/>
    </source>
</evidence>
<evidence type="ECO:0000256" key="2">
    <source>
        <dbReference type="ARBA" id="ARBA00022771"/>
    </source>
</evidence>
<feature type="coiled-coil region" evidence="5">
    <location>
        <begin position="387"/>
        <end position="502"/>
    </location>
</feature>
<accession>A0A2V3J2K0</accession>
<evidence type="ECO:0000259" key="8">
    <source>
        <dbReference type="PROSITE" id="PS50271"/>
    </source>
</evidence>
<feature type="domain" description="RING-type" evidence="7">
    <location>
        <begin position="208"/>
        <end position="248"/>
    </location>
</feature>
<proteinExistence type="predicted"/>
<dbReference type="Pfam" id="PF02148">
    <property type="entry name" value="zf-UBP"/>
    <property type="match status" value="1"/>
</dbReference>
<keyword evidence="1" id="KW-0479">Metal-binding</keyword>
<evidence type="ECO:0000256" key="1">
    <source>
        <dbReference type="ARBA" id="ARBA00022723"/>
    </source>
</evidence>
<dbReference type="Pfam" id="PF07576">
    <property type="entry name" value="BRAP2"/>
    <property type="match status" value="1"/>
</dbReference>
<dbReference type="CDD" id="cd16457">
    <property type="entry name" value="RING-H2_BRAP2"/>
    <property type="match status" value="1"/>
</dbReference>
<dbReference type="PANTHER" id="PTHR24007:SF7">
    <property type="entry name" value="BRCA1-ASSOCIATED PROTEIN"/>
    <property type="match status" value="1"/>
</dbReference>
<dbReference type="GO" id="GO:0008270">
    <property type="term" value="F:zinc ion binding"/>
    <property type="evidence" value="ECO:0007669"/>
    <property type="project" value="UniProtKB-KW"/>
</dbReference>
<dbReference type="Gene3D" id="3.30.40.10">
    <property type="entry name" value="Zinc/RING finger domain, C3HC4 (zinc finger)"/>
    <property type="match status" value="2"/>
</dbReference>
<evidence type="ECO:0000256" key="5">
    <source>
        <dbReference type="SAM" id="Coils"/>
    </source>
</evidence>
<feature type="compositionally biased region" description="Polar residues" evidence="6">
    <location>
        <begin position="1"/>
        <end position="55"/>
    </location>
</feature>
<dbReference type="InterPro" id="IPR013083">
    <property type="entry name" value="Znf_RING/FYVE/PHD"/>
</dbReference>
<dbReference type="EMBL" id="NBIV01000012">
    <property type="protein sequence ID" value="PXF48676.1"/>
    <property type="molecule type" value="Genomic_DNA"/>
</dbReference>
<reference evidence="9 10" key="1">
    <citation type="journal article" date="2018" name="Mol. Biol. Evol.">
        <title>Analysis of the draft genome of the red seaweed Gracilariopsis chorda provides insights into genome size evolution in Rhodophyta.</title>
        <authorList>
            <person name="Lee J."/>
            <person name="Yang E.C."/>
            <person name="Graf L."/>
            <person name="Yang J.H."/>
            <person name="Qiu H."/>
            <person name="Zel Zion U."/>
            <person name="Chan C.X."/>
            <person name="Stephens T.G."/>
            <person name="Weber A.P.M."/>
            <person name="Boo G.H."/>
            <person name="Boo S.M."/>
            <person name="Kim K.M."/>
            <person name="Shin Y."/>
            <person name="Jung M."/>
            <person name="Lee S.J."/>
            <person name="Yim H.S."/>
            <person name="Lee J.H."/>
            <person name="Bhattacharya D."/>
            <person name="Yoon H.S."/>
        </authorList>
    </citation>
    <scope>NUCLEOTIDE SEQUENCE [LARGE SCALE GENOMIC DNA]</scope>
    <source>
        <strain evidence="9 10">SKKU-2015</strain>
        <tissue evidence="9">Whole body</tissue>
    </source>
</reference>
<keyword evidence="10" id="KW-1185">Reference proteome</keyword>
<dbReference type="InterPro" id="IPR001841">
    <property type="entry name" value="Znf_RING"/>
</dbReference>
<dbReference type="PROSITE" id="PS50271">
    <property type="entry name" value="ZF_UBP"/>
    <property type="match status" value="1"/>
</dbReference>
<dbReference type="STRING" id="448386.A0A2V3J2K0"/>
<dbReference type="PANTHER" id="PTHR24007">
    <property type="entry name" value="BRCA1-ASSOCIATED PROTEIN"/>
    <property type="match status" value="1"/>
</dbReference>
<organism evidence="9 10">
    <name type="scientific">Gracilariopsis chorda</name>
    <dbReference type="NCBI Taxonomy" id="448386"/>
    <lineage>
        <taxon>Eukaryota</taxon>
        <taxon>Rhodophyta</taxon>
        <taxon>Florideophyceae</taxon>
        <taxon>Rhodymeniophycidae</taxon>
        <taxon>Gracilariales</taxon>
        <taxon>Gracilariaceae</taxon>
        <taxon>Gracilariopsis</taxon>
    </lineage>
</organism>
<dbReference type="OrthoDB" id="5887at2759"/>
<dbReference type="GO" id="GO:0061630">
    <property type="term" value="F:ubiquitin protein ligase activity"/>
    <property type="evidence" value="ECO:0007669"/>
    <property type="project" value="TreeGrafter"/>
</dbReference>
<comment type="caution">
    <text evidence="9">The sequence shown here is derived from an EMBL/GenBank/DDBJ whole genome shotgun (WGS) entry which is preliminary data.</text>
</comment>
<evidence type="ECO:0000313" key="10">
    <source>
        <dbReference type="Proteomes" id="UP000247409"/>
    </source>
</evidence>
<evidence type="ECO:0000313" key="9">
    <source>
        <dbReference type="EMBL" id="PXF48676.1"/>
    </source>
</evidence>
<protein>
    <submittedName>
        <fullName evidence="9">BRCA1-associated protein</fullName>
    </submittedName>
</protein>
<dbReference type="GO" id="GO:0005737">
    <property type="term" value="C:cytoplasm"/>
    <property type="evidence" value="ECO:0007669"/>
    <property type="project" value="TreeGrafter"/>
</dbReference>
<dbReference type="InterPro" id="IPR001607">
    <property type="entry name" value="Znf_UBP"/>
</dbReference>
<keyword evidence="3" id="KW-0862">Zinc</keyword>
<sequence length="546" mass="61235">MSTLQSELDANIQPSPTAEDLQQNNASNVENFRAIPSSSNGESKSHPSGLSTAPKSENAESVMPTIETVEFETGNPETRSTTQGTLDLAPISSSSSVLVVESVPGLMTSPDFCIFVRPFFDMILYIRPLRLKTERNRYIVVMKFRTSADANKFVRVYNGRHFLQGLVQETCILRDVKAIRFNKVPEKPTFPNSSMFPDEGADELLALCPVCLEPLDAPFKALVTTFCNHTMHAGCMAQWDLNRCPVCRHIHELTPEASTCMHCNNREDLWMCVVCAYVGCGVYKNKHAHAHFRETQHPFAMNLEDCTFWSGDKVPQGSVWDYVSDRFVNRLLSSDEGKVVEVVQEASRGNTGASSSSTGATCCARNEDVGIVEDEEHDRALQAAVYASRMDAVVDDYRAKLERLELEHAAEKEKVTRELERLRSEVSHLTKVRRSLQKKSSDAEKEMNSLKDKNAFLKNLNEALLRDKQGWNEEVERLKKQLADVSLEKEGLEEQLRDLMMHLEAQSRIAGSSDACRSDISELHGGDVVRVGPSPRERLAMKTSRR</sequence>
<dbReference type="SMART" id="SM00184">
    <property type="entry name" value="RING"/>
    <property type="match status" value="1"/>
</dbReference>
<evidence type="ECO:0000256" key="3">
    <source>
        <dbReference type="ARBA" id="ARBA00022833"/>
    </source>
</evidence>
<dbReference type="GO" id="GO:0016567">
    <property type="term" value="P:protein ubiquitination"/>
    <property type="evidence" value="ECO:0007669"/>
    <property type="project" value="TreeGrafter"/>
</dbReference>
<dbReference type="SMART" id="SM00290">
    <property type="entry name" value="ZnF_UBP"/>
    <property type="match status" value="1"/>
</dbReference>